<dbReference type="Proteomes" id="UP001300502">
    <property type="component" value="Unassembled WGS sequence"/>
</dbReference>
<proteinExistence type="predicted"/>
<dbReference type="AlphaFoldDB" id="A0AAV9IL00"/>
<name>A0AAV9IL00_9RHOD</name>
<evidence type="ECO:0000313" key="3">
    <source>
        <dbReference type="Proteomes" id="UP001300502"/>
    </source>
</evidence>
<keyword evidence="3" id="KW-1185">Reference proteome</keyword>
<reference evidence="2 3" key="1">
    <citation type="submission" date="2022-07" db="EMBL/GenBank/DDBJ databases">
        <title>Genome-wide signatures of adaptation to extreme environments.</title>
        <authorList>
            <person name="Cho C.H."/>
            <person name="Yoon H.S."/>
        </authorList>
    </citation>
    <scope>NUCLEOTIDE SEQUENCE [LARGE SCALE GENOMIC DNA]</scope>
    <source>
        <strain evidence="2 3">108.79 E11</strain>
    </source>
</reference>
<organism evidence="2 3">
    <name type="scientific">Galdieria yellowstonensis</name>
    <dbReference type="NCBI Taxonomy" id="3028027"/>
    <lineage>
        <taxon>Eukaryota</taxon>
        <taxon>Rhodophyta</taxon>
        <taxon>Bangiophyceae</taxon>
        <taxon>Galdieriales</taxon>
        <taxon>Galdieriaceae</taxon>
        <taxon>Galdieria</taxon>
    </lineage>
</organism>
<comment type="caution">
    <text evidence="2">The sequence shown here is derived from an EMBL/GenBank/DDBJ whole genome shotgun (WGS) entry which is preliminary data.</text>
</comment>
<feature type="chain" id="PRO_5043877604" evidence="1">
    <location>
        <begin position="21"/>
        <end position="247"/>
    </location>
</feature>
<dbReference type="EMBL" id="JANCYU010000061">
    <property type="protein sequence ID" value="KAK4528175.1"/>
    <property type="molecule type" value="Genomic_DNA"/>
</dbReference>
<accession>A0AAV9IL00</accession>
<feature type="signal peptide" evidence="1">
    <location>
        <begin position="1"/>
        <end position="20"/>
    </location>
</feature>
<evidence type="ECO:0000256" key="1">
    <source>
        <dbReference type="SAM" id="SignalP"/>
    </source>
</evidence>
<protein>
    <submittedName>
        <fullName evidence="2">Uncharacterized protein</fullName>
    </submittedName>
</protein>
<sequence>MNHPMSRVLLGLLSWTFQSSKIPSSLNVSSNLRNEKGRFEFHEPLSRHQSHCTVLKLLSAIVIANPQSGRSHNISVPERGGIRTHEFVLLKSLLLWSVSNNDGAFDRAPPEALFRKLESLGVEGGCLELYCGLYRRSWTELPLRIFEILAPESFLFVEEQDWMILHLVFCSIWSSIINGTSVENRLPGLMFAYDVVFLKYKLSRRLWQLQGKDMPVVEEYRHLRIDLNTSLTVEGFILQLQIQRYGQ</sequence>
<keyword evidence="1" id="KW-0732">Signal</keyword>
<gene>
    <name evidence="2" type="ORF">GAYE_SCF53G6110</name>
</gene>
<evidence type="ECO:0000313" key="2">
    <source>
        <dbReference type="EMBL" id="KAK4528175.1"/>
    </source>
</evidence>